<evidence type="ECO:0000256" key="2">
    <source>
        <dbReference type="ARBA" id="ARBA00022490"/>
    </source>
</evidence>
<evidence type="ECO:0000256" key="1">
    <source>
        <dbReference type="ARBA" id="ARBA00004496"/>
    </source>
</evidence>
<dbReference type="Pfam" id="PF12496">
    <property type="entry name" value="BNIP2"/>
    <property type="match status" value="1"/>
</dbReference>
<dbReference type="Proteomes" id="UP000472277">
    <property type="component" value="Chromosome 21"/>
</dbReference>
<comment type="subcellular location">
    <subcellularLocation>
        <location evidence="1">Cytoplasm</location>
    </subcellularLocation>
</comment>
<evidence type="ECO:0000256" key="3">
    <source>
        <dbReference type="SAM" id="Phobius"/>
    </source>
</evidence>
<dbReference type="PANTHER" id="PTHR12112:SF9">
    <property type="entry name" value="CAYTAXIN"/>
    <property type="match status" value="1"/>
</dbReference>
<dbReference type="GO" id="GO:0006915">
    <property type="term" value="P:apoptotic process"/>
    <property type="evidence" value="ECO:0007669"/>
    <property type="project" value="TreeGrafter"/>
</dbReference>
<feature type="transmembrane region" description="Helical" evidence="3">
    <location>
        <begin position="107"/>
        <end position="128"/>
    </location>
</feature>
<proteinExistence type="predicted"/>
<reference evidence="5" key="2">
    <citation type="submission" date="2025-09" db="UniProtKB">
        <authorList>
            <consortium name="Ensembl"/>
        </authorList>
    </citation>
    <scope>IDENTIFICATION</scope>
</reference>
<feature type="transmembrane region" description="Helical" evidence="3">
    <location>
        <begin position="312"/>
        <end position="333"/>
    </location>
</feature>
<feature type="transmembrane region" description="Helical" evidence="3">
    <location>
        <begin position="274"/>
        <end position="300"/>
    </location>
</feature>
<keyword evidence="2" id="KW-0963">Cytoplasm</keyword>
<feature type="transmembrane region" description="Helical" evidence="3">
    <location>
        <begin position="230"/>
        <end position="254"/>
    </location>
</feature>
<organism evidence="5 6">
    <name type="scientific">Salmo trutta</name>
    <name type="common">Brown trout</name>
    <dbReference type="NCBI Taxonomy" id="8032"/>
    <lineage>
        <taxon>Eukaryota</taxon>
        <taxon>Metazoa</taxon>
        <taxon>Chordata</taxon>
        <taxon>Craniata</taxon>
        <taxon>Vertebrata</taxon>
        <taxon>Euteleostomi</taxon>
        <taxon>Actinopterygii</taxon>
        <taxon>Neopterygii</taxon>
        <taxon>Teleostei</taxon>
        <taxon>Protacanthopterygii</taxon>
        <taxon>Salmoniformes</taxon>
        <taxon>Salmonidae</taxon>
        <taxon>Salmoninae</taxon>
        <taxon>Salmo</taxon>
    </lineage>
</organism>
<dbReference type="CDD" id="cd00170">
    <property type="entry name" value="SEC14"/>
    <property type="match status" value="1"/>
</dbReference>
<dbReference type="GO" id="GO:0005737">
    <property type="term" value="C:cytoplasm"/>
    <property type="evidence" value="ECO:0007669"/>
    <property type="project" value="UniProtKB-SubCell"/>
</dbReference>
<protein>
    <submittedName>
        <fullName evidence="5">ATCAY kinesin light chain interacting caytaxin</fullName>
    </submittedName>
</protein>
<dbReference type="InParanoid" id="A0A674E6H5"/>
<feature type="transmembrane region" description="Helical" evidence="3">
    <location>
        <begin position="200"/>
        <end position="218"/>
    </location>
</feature>
<feature type="domain" description="CRAL-TRIO" evidence="4">
    <location>
        <begin position="302"/>
        <end position="462"/>
    </location>
</feature>
<dbReference type="InterPro" id="IPR022181">
    <property type="entry name" value="Bcl2-/adenovirus-E1B"/>
</dbReference>
<accession>A0A674E6H5</accession>
<evidence type="ECO:0000313" key="5">
    <source>
        <dbReference type="Ensembl" id="ENSSTUP00000103434.1"/>
    </source>
</evidence>
<dbReference type="InterPro" id="IPR001251">
    <property type="entry name" value="CRAL-TRIO_dom"/>
</dbReference>
<keyword evidence="3" id="KW-1133">Transmembrane helix</keyword>
<dbReference type="InterPro" id="IPR036865">
    <property type="entry name" value="CRAL-TRIO_dom_sf"/>
</dbReference>
<sequence length="482" mass="53946">MKLRCKYIERMTSIHTSLFSDDTPIVSSKGLPGSQTEEEEEAGRLWRTVIIGDQEQRIDMAVIRPYLRVVTHGGWCQGMEVRLGGRGGDDDNVCVCVLRIKEMIHPFLVSLFLSLSLCLLQSLSLSLLSLSLSLSLFSLSFTLSLSPSLSLPFSPPSLSLSFTLSLSFSLSLFHSLFLSLSPSFSLSFTLSPFLSPSLSLSLFHSLSFSLSLSFTLSFSHSLLHSLSLSLSLSFSLSFTLSLSLLHALSLSLSLSLSPSLSLPFSPPSLSLSLFLSLLHSLALSLSLSFFHSLSFSLSLLHSLSLSVPPLPLFLSGYYGEGLNAIIVFAACYLPESSCEDYTYIMENLFLYVISSLELLVAEDYMIIYLNGATPRRRMPGISWLKRCYHTINRRLKKNLKWLVIAHPSWFIRTVLAISRPFISVKFLDKIRYVHTLDELSQLIPMDHIQIPECVLQYDDQKMTAQKERQEMKHTKSAPPTER</sequence>
<evidence type="ECO:0000259" key="4">
    <source>
        <dbReference type="PROSITE" id="PS50191"/>
    </source>
</evidence>
<dbReference type="PROSITE" id="PS50191">
    <property type="entry name" value="CRAL_TRIO"/>
    <property type="match status" value="1"/>
</dbReference>
<reference evidence="5" key="1">
    <citation type="submission" date="2025-08" db="UniProtKB">
        <authorList>
            <consortium name="Ensembl"/>
        </authorList>
    </citation>
    <scope>IDENTIFICATION</scope>
</reference>
<keyword evidence="6" id="KW-1185">Reference proteome</keyword>
<name>A0A674E6H5_SALTR</name>
<dbReference type="Pfam" id="PF13716">
    <property type="entry name" value="CRAL_TRIO_2"/>
    <property type="match status" value="1"/>
</dbReference>
<evidence type="ECO:0000313" key="6">
    <source>
        <dbReference type="Proteomes" id="UP000472277"/>
    </source>
</evidence>
<feature type="transmembrane region" description="Helical" evidence="3">
    <location>
        <begin position="348"/>
        <end position="369"/>
    </location>
</feature>
<dbReference type="FunFam" id="3.40.525.10:FF:000001">
    <property type="entry name" value="BCL2/adenovirus E1B protein-interacting protein 2"/>
    <property type="match status" value="1"/>
</dbReference>
<dbReference type="Ensembl" id="ENSSTUT00000110931.1">
    <property type="protein sequence ID" value="ENSSTUP00000103434.1"/>
    <property type="gene ID" value="ENSSTUG00000046207.1"/>
</dbReference>
<keyword evidence="3" id="KW-0472">Membrane</keyword>
<dbReference type="AlphaFoldDB" id="A0A674E6H5"/>
<dbReference type="PANTHER" id="PTHR12112">
    <property type="entry name" value="BNIP - RELATED"/>
    <property type="match status" value="1"/>
</dbReference>
<dbReference type="GeneTree" id="ENSGT00940000158364"/>
<dbReference type="Gene3D" id="3.40.525.10">
    <property type="entry name" value="CRAL-TRIO lipid binding domain"/>
    <property type="match status" value="1"/>
</dbReference>
<feature type="transmembrane region" description="Helical" evidence="3">
    <location>
        <begin position="160"/>
        <end position="180"/>
    </location>
</feature>
<dbReference type="SMART" id="SM00516">
    <property type="entry name" value="SEC14"/>
    <property type="match status" value="1"/>
</dbReference>
<gene>
    <name evidence="5" type="primary">ATCAY</name>
    <name evidence="5" type="synonym">LOC115157533</name>
</gene>
<keyword evidence="3" id="KW-0812">Transmembrane</keyword>
<dbReference type="SUPFAM" id="SSF52087">
    <property type="entry name" value="CRAL/TRIO domain"/>
    <property type="match status" value="1"/>
</dbReference>